<feature type="region of interest" description="Disordered" evidence="1">
    <location>
        <begin position="62"/>
        <end position="85"/>
    </location>
</feature>
<evidence type="ECO:0000313" key="2">
    <source>
        <dbReference type="EMBL" id="VDK41443.1"/>
    </source>
</evidence>
<accession>A0A183D5B0</accession>
<evidence type="ECO:0000313" key="3">
    <source>
        <dbReference type="Proteomes" id="UP000271098"/>
    </source>
</evidence>
<dbReference type="EMBL" id="UYRT01006987">
    <property type="protein sequence ID" value="VDK41443.1"/>
    <property type="molecule type" value="Genomic_DNA"/>
</dbReference>
<gene>
    <name evidence="2" type="ORF">GPUH_LOCUS3898</name>
</gene>
<dbReference type="WBParaSite" id="GPUH_0000390801-mRNA-1">
    <property type="protein sequence ID" value="GPUH_0000390801-mRNA-1"/>
    <property type="gene ID" value="GPUH_0000390801"/>
</dbReference>
<proteinExistence type="predicted"/>
<organism evidence="4">
    <name type="scientific">Gongylonema pulchrum</name>
    <dbReference type="NCBI Taxonomy" id="637853"/>
    <lineage>
        <taxon>Eukaryota</taxon>
        <taxon>Metazoa</taxon>
        <taxon>Ecdysozoa</taxon>
        <taxon>Nematoda</taxon>
        <taxon>Chromadorea</taxon>
        <taxon>Rhabditida</taxon>
        <taxon>Spirurina</taxon>
        <taxon>Spiruromorpha</taxon>
        <taxon>Spiruroidea</taxon>
        <taxon>Gongylonematidae</taxon>
        <taxon>Gongylonema</taxon>
    </lineage>
</organism>
<dbReference type="AlphaFoldDB" id="A0A183D5B0"/>
<feature type="region of interest" description="Disordered" evidence="1">
    <location>
        <begin position="32"/>
        <end position="51"/>
    </location>
</feature>
<keyword evidence="3" id="KW-1185">Reference proteome</keyword>
<sequence>SSKERFCWARAIRHHRLAAIFDEQRGSCRKQRKLATEEQPLATAARARHPALRKATAISDEAGEEANAELSPGADGGGGGGASAAASCQQPTATIVCTKGEPLCSEDIAGITPPQQQQRNTLPPVVHSHSVPPMRSSRLHDISAMSVAVVDPSCTVGTTYCRDGGGILPLGNYLIPPKSVIQDDIRMKSGRFELVKKKGRSEVWNLFGQVRYSEATAEKNTCDEFG</sequence>
<feature type="region of interest" description="Disordered" evidence="1">
    <location>
        <begin position="114"/>
        <end position="133"/>
    </location>
</feature>
<dbReference type="OrthoDB" id="5847890at2759"/>
<evidence type="ECO:0000256" key="1">
    <source>
        <dbReference type="SAM" id="MobiDB-lite"/>
    </source>
</evidence>
<dbReference type="Proteomes" id="UP000271098">
    <property type="component" value="Unassembled WGS sequence"/>
</dbReference>
<reference evidence="2 3" key="2">
    <citation type="submission" date="2018-11" db="EMBL/GenBank/DDBJ databases">
        <authorList>
            <consortium name="Pathogen Informatics"/>
        </authorList>
    </citation>
    <scope>NUCLEOTIDE SEQUENCE [LARGE SCALE GENOMIC DNA]</scope>
</reference>
<reference evidence="4" key="1">
    <citation type="submission" date="2016-06" db="UniProtKB">
        <authorList>
            <consortium name="WormBaseParasite"/>
        </authorList>
    </citation>
    <scope>IDENTIFICATION</scope>
</reference>
<name>A0A183D5B0_9BILA</name>
<feature type="compositionally biased region" description="Low complexity" evidence="1">
    <location>
        <begin position="123"/>
        <end position="133"/>
    </location>
</feature>
<evidence type="ECO:0000313" key="4">
    <source>
        <dbReference type="WBParaSite" id="GPUH_0000390801-mRNA-1"/>
    </source>
</evidence>
<protein>
    <submittedName>
        <fullName evidence="4">PH domain-containing protein</fullName>
    </submittedName>
</protein>